<dbReference type="Proteomes" id="UP000288805">
    <property type="component" value="Unassembled WGS sequence"/>
</dbReference>
<comment type="caution">
    <text evidence="1">The sequence shown here is derived from an EMBL/GenBank/DDBJ whole genome shotgun (WGS) entry which is preliminary data.</text>
</comment>
<organism evidence="1 2">
    <name type="scientific">Vitis vinifera</name>
    <name type="common">Grape</name>
    <dbReference type="NCBI Taxonomy" id="29760"/>
    <lineage>
        <taxon>Eukaryota</taxon>
        <taxon>Viridiplantae</taxon>
        <taxon>Streptophyta</taxon>
        <taxon>Embryophyta</taxon>
        <taxon>Tracheophyta</taxon>
        <taxon>Spermatophyta</taxon>
        <taxon>Magnoliopsida</taxon>
        <taxon>eudicotyledons</taxon>
        <taxon>Gunneridae</taxon>
        <taxon>Pentapetalae</taxon>
        <taxon>rosids</taxon>
        <taxon>Vitales</taxon>
        <taxon>Vitaceae</taxon>
        <taxon>Viteae</taxon>
        <taxon>Vitis</taxon>
    </lineage>
</organism>
<reference evidence="1 2" key="1">
    <citation type="journal article" date="2018" name="PLoS Genet.">
        <title>Population sequencing reveals clonal diversity and ancestral inbreeding in the grapevine cultivar Chardonnay.</title>
        <authorList>
            <person name="Roach M.J."/>
            <person name="Johnson D.L."/>
            <person name="Bohlmann J."/>
            <person name="van Vuuren H.J."/>
            <person name="Jones S.J."/>
            <person name="Pretorius I.S."/>
            <person name="Schmidt S.A."/>
            <person name="Borneman A.R."/>
        </authorList>
    </citation>
    <scope>NUCLEOTIDE SEQUENCE [LARGE SCALE GENOMIC DNA]</scope>
    <source>
        <strain evidence="2">cv. Chardonnay</strain>
        <tissue evidence="1">Leaf</tissue>
    </source>
</reference>
<name>A0A438JSD2_VITVI</name>
<accession>A0A438JSD2</accession>
<dbReference type="EMBL" id="QGNW01000029">
    <property type="protein sequence ID" value="RVX11872.1"/>
    <property type="molecule type" value="Genomic_DNA"/>
</dbReference>
<sequence length="90" mass="9869">MLGSLKSDGTGFKLSSLFDCDFIFSYVLHALPEKVWLQPATSKTNRMANSEQHVGSRNNAAPDTCGVKTQVWGRGVAQARCHKDHGYSVL</sequence>
<evidence type="ECO:0000313" key="2">
    <source>
        <dbReference type="Proteomes" id="UP000288805"/>
    </source>
</evidence>
<proteinExistence type="predicted"/>
<gene>
    <name evidence="1" type="ORF">CK203_009497</name>
</gene>
<protein>
    <submittedName>
        <fullName evidence="1">Uncharacterized protein</fullName>
    </submittedName>
</protein>
<dbReference type="AlphaFoldDB" id="A0A438JSD2"/>
<evidence type="ECO:0000313" key="1">
    <source>
        <dbReference type="EMBL" id="RVX11872.1"/>
    </source>
</evidence>